<organism evidence="1 2">
    <name type="scientific">Novosphingobium indicum</name>
    <dbReference type="NCBI Taxonomy" id="462949"/>
    <lineage>
        <taxon>Bacteria</taxon>
        <taxon>Pseudomonadati</taxon>
        <taxon>Pseudomonadota</taxon>
        <taxon>Alphaproteobacteria</taxon>
        <taxon>Sphingomonadales</taxon>
        <taxon>Sphingomonadaceae</taxon>
        <taxon>Novosphingobium</taxon>
    </lineage>
</organism>
<evidence type="ECO:0008006" key="3">
    <source>
        <dbReference type="Google" id="ProtNLM"/>
    </source>
</evidence>
<reference evidence="2" key="1">
    <citation type="journal article" date="2019" name="Int. J. Syst. Evol. Microbiol.">
        <title>The Global Catalogue of Microorganisms (GCM) 10K type strain sequencing project: providing services to taxonomists for standard genome sequencing and annotation.</title>
        <authorList>
            <consortium name="The Broad Institute Genomics Platform"/>
            <consortium name="The Broad Institute Genome Sequencing Center for Infectious Disease"/>
            <person name="Wu L."/>
            <person name="Ma J."/>
        </authorList>
    </citation>
    <scope>NUCLEOTIDE SEQUENCE [LARGE SCALE GENOMIC DNA]</scope>
    <source>
        <strain evidence="2">CGMCC 1.6784</strain>
    </source>
</reference>
<comment type="caution">
    <text evidence="1">The sequence shown here is derived from an EMBL/GenBank/DDBJ whole genome shotgun (WGS) entry which is preliminary data.</text>
</comment>
<evidence type="ECO:0000313" key="1">
    <source>
        <dbReference type="EMBL" id="GGN49269.1"/>
    </source>
</evidence>
<sequence length="87" mass="9313">MACAGDYQICGMTSKAQRTRANALKIERIANSASAFMLASSFGSHRQRPRPAAVPNREAAGWVIHAMLNTDPRLEGISLESGAAILK</sequence>
<keyword evidence="2" id="KW-1185">Reference proteome</keyword>
<name>A0ABQ2JLU5_9SPHN</name>
<protein>
    <recommendedName>
        <fullName evidence="3">Short-chain dehydrogenase</fullName>
    </recommendedName>
</protein>
<proteinExistence type="predicted"/>
<evidence type="ECO:0000313" key="2">
    <source>
        <dbReference type="Proteomes" id="UP000605099"/>
    </source>
</evidence>
<dbReference type="Proteomes" id="UP000605099">
    <property type="component" value="Unassembled WGS sequence"/>
</dbReference>
<accession>A0ABQ2JLU5</accession>
<dbReference type="EMBL" id="BMLK01000008">
    <property type="protein sequence ID" value="GGN49269.1"/>
    <property type="molecule type" value="Genomic_DNA"/>
</dbReference>
<gene>
    <name evidence="1" type="ORF">GCM10011349_19730</name>
</gene>